<sequence>MRNSKISNTSHTNSQILEKIRSIFILSVISIFCFSCTPREENEIKELMNAVFEWELSRGEEVIVFAEAEEKWEIPWLDSCSVEGILSLQSDFHYKVLFKDVFTEADAEKICREGKQAFRFQQHMFPSGVKVSSEKGKYDSLLAIYLKTSIPDIQIKLDIELKKYMSYKAISKPVFLQDYRYAIIYIYKEGPHLSVFKKEGGKWVHYFTSTLMLI</sequence>
<dbReference type="EMBL" id="BTPD01000002">
    <property type="protein sequence ID" value="GMQ28126.1"/>
    <property type="molecule type" value="Genomic_DNA"/>
</dbReference>
<proteinExistence type="predicted"/>
<protein>
    <recommendedName>
        <fullName evidence="3">Lipoprotein</fullName>
    </recommendedName>
</protein>
<dbReference type="Proteomes" id="UP001338309">
    <property type="component" value="Unassembled WGS sequence"/>
</dbReference>
<gene>
    <name evidence="1" type="ORF">Aconfl_07690</name>
</gene>
<reference evidence="1 2" key="1">
    <citation type="submission" date="2023-08" db="EMBL/GenBank/DDBJ databases">
        <title>Draft genome sequence of Algoriphagus confluentis.</title>
        <authorList>
            <person name="Takatani N."/>
            <person name="Hosokawa M."/>
            <person name="Sawabe T."/>
        </authorList>
    </citation>
    <scope>NUCLEOTIDE SEQUENCE [LARGE SCALE GENOMIC DNA]</scope>
    <source>
        <strain evidence="1 2">NBRC 111222</strain>
    </source>
</reference>
<comment type="caution">
    <text evidence="1">The sequence shown here is derived from an EMBL/GenBank/DDBJ whole genome shotgun (WGS) entry which is preliminary data.</text>
</comment>
<evidence type="ECO:0000313" key="2">
    <source>
        <dbReference type="Proteomes" id="UP001338309"/>
    </source>
</evidence>
<name>A0ABQ6PKF1_9BACT</name>
<accession>A0ABQ6PKF1</accession>
<organism evidence="1 2">
    <name type="scientific">Algoriphagus confluentis</name>
    <dbReference type="NCBI Taxonomy" id="1697556"/>
    <lineage>
        <taxon>Bacteria</taxon>
        <taxon>Pseudomonadati</taxon>
        <taxon>Bacteroidota</taxon>
        <taxon>Cytophagia</taxon>
        <taxon>Cytophagales</taxon>
        <taxon>Cyclobacteriaceae</taxon>
        <taxon>Algoriphagus</taxon>
    </lineage>
</organism>
<evidence type="ECO:0008006" key="3">
    <source>
        <dbReference type="Google" id="ProtNLM"/>
    </source>
</evidence>
<evidence type="ECO:0000313" key="1">
    <source>
        <dbReference type="EMBL" id="GMQ28126.1"/>
    </source>
</evidence>
<keyword evidence="2" id="KW-1185">Reference proteome</keyword>